<dbReference type="EMBL" id="JAHOPC010000004">
    <property type="protein sequence ID" value="MBU8866536.1"/>
    <property type="molecule type" value="Genomic_DNA"/>
</dbReference>
<feature type="transmembrane region" description="Helical" evidence="2">
    <location>
        <begin position="65"/>
        <end position="85"/>
    </location>
</feature>
<evidence type="ECO:0000256" key="2">
    <source>
        <dbReference type="SAM" id="Phobius"/>
    </source>
</evidence>
<organism evidence="3 4">
    <name type="scientific">Paenarthrobacter aromaticivorans</name>
    <dbReference type="NCBI Taxonomy" id="2849150"/>
    <lineage>
        <taxon>Bacteria</taxon>
        <taxon>Bacillati</taxon>
        <taxon>Actinomycetota</taxon>
        <taxon>Actinomycetes</taxon>
        <taxon>Micrococcales</taxon>
        <taxon>Micrococcaceae</taxon>
        <taxon>Paenarthrobacter</taxon>
    </lineage>
</organism>
<gene>
    <name evidence="3" type="ORF">KSW38_09575</name>
</gene>
<dbReference type="Proteomes" id="UP000824166">
    <property type="component" value="Unassembled WGS sequence"/>
</dbReference>
<protein>
    <submittedName>
        <fullName evidence="3">Uncharacterized protein</fullName>
    </submittedName>
</protein>
<accession>A0ABS6I467</accession>
<keyword evidence="2" id="KW-1133">Transmembrane helix</keyword>
<comment type="caution">
    <text evidence="3">The sequence shown here is derived from an EMBL/GenBank/DDBJ whole genome shotgun (WGS) entry which is preliminary data.</text>
</comment>
<name>A0ABS6I467_9MICC</name>
<reference evidence="3 4" key="1">
    <citation type="submission" date="2021-06" db="EMBL/GenBank/DDBJ databases">
        <authorList>
            <person name="Jeong J.W."/>
        </authorList>
    </citation>
    <scope>NUCLEOTIDE SEQUENCE [LARGE SCALE GENOMIC DNA]</scope>
    <source>
        <strain evidence="3 4">MMS21-TAE1-1</strain>
    </source>
</reference>
<keyword evidence="4" id="KW-1185">Reference proteome</keyword>
<evidence type="ECO:0000313" key="3">
    <source>
        <dbReference type="EMBL" id="MBU8866536.1"/>
    </source>
</evidence>
<feature type="region of interest" description="Disordered" evidence="1">
    <location>
        <begin position="40"/>
        <end position="61"/>
    </location>
</feature>
<feature type="region of interest" description="Disordered" evidence="1">
    <location>
        <begin position="1"/>
        <end position="26"/>
    </location>
</feature>
<evidence type="ECO:0000313" key="4">
    <source>
        <dbReference type="Proteomes" id="UP000824166"/>
    </source>
</evidence>
<evidence type="ECO:0000256" key="1">
    <source>
        <dbReference type="SAM" id="MobiDB-lite"/>
    </source>
</evidence>
<feature type="compositionally biased region" description="Polar residues" evidence="1">
    <location>
        <begin position="40"/>
        <end position="49"/>
    </location>
</feature>
<keyword evidence="2" id="KW-0812">Transmembrane</keyword>
<keyword evidence="2" id="KW-0472">Membrane</keyword>
<proteinExistence type="predicted"/>
<sequence length="273" mass="28368">MKSDQRLDTLLRSMDAAEQSSPPDPIRAHADLNRILSSQPAIASSSTLPDSHESNKPKIRQRRRALTLAGLAAAVTAGFVIMPALSGGDPAFATWTAAPGTLTGSDRDNAVSDCRNSKQNVGGGMYSTELSAAEVAIAERRGAWVTVVLTGADGFEATCTTDATAAWFRKGIIGSIGKPANVTALPARGIAATQLGTGVIADKPISIASGRVGADVTGVSYTNADKEEVLATVAKGQFAFWLPGNELQNATDRGVPVHVTYSDGSSEIQLLDF</sequence>